<keyword evidence="2" id="KW-0677">Repeat</keyword>
<dbReference type="PANTHER" id="PTHR48065">
    <property type="entry name" value="OS10G0469600 PROTEIN"/>
    <property type="match status" value="1"/>
</dbReference>
<dbReference type="Pfam" id="PF00560">
    <property type="entry name" value="LRR_1"/>
    <property type="match status" value="1"/>
</dbReference>
<dbReference type="SUPFAM" id="SSF52058">
    <property type="entry name" value="L domain-like"/>
    <property type="match status" value="1"/>
</dbReference>
<reference evidence="3" key="1">
    <citation type="submission" date="2021-01" db="EMBL/GenBank/DDBJ databases">
        <authorList>
            <person name="Corre E."/>
            <person name="Pelletier E."/>
            <person name="Niang G."/>
            <person name="Scheremetjew M."/>
            <person name="Finn R."/>
            <person name="Kale V."/>
            <person name="Holt S."/>
            <person name="Cochrane G."/>
            <person name="Meng A."/>
            <person name="Brown T."/>
            <person name="Cohen L."/>
        </authorList>
    </citation>
    <scope>NUCLEOTIDE SEQUENCE</scope>
    <source>
        <strain evidence="3">GSO104</strain>
    </source>
</reference>
<dbReference type="EMBL" id="HBNS01024507">
    <property type="protein sequence ID" value="CAE4615635.1"/>
    <property type="molecule type" value="Transcribed_RNA"/>
</dbReference>
<gene>
    <name evidence="3" type="ORF">DBRI00130_LOCUS19327</name>
</gene>
<evidence type="ECO:0000256" key="2">
    <source>
        <dbReference type="ARBA" id="ARBA00022737"/>
    </source>
</evidence>
<protein>
    <recommendedName>
        <fullName evidence="4">Leucine-rich repeat-containing N-terminal plant-type domain-containing protein</fullName>
    </recommendedName>
</protein>
<dbReference type="FunFam" id="3.80.10.10:FF:000041">
    <property type="entry name" value="LRR receptor-like serine/threonine-protein kinase ERECTA"/>
    <property type="match status" value="1"/>
</dbReference>
<dbReference type="PANTHER" id="PTHR48065:SF69">
    <property type="entry name" value="OS07G0466500 PROTEIN"/>
    <property type="match status" value="1"/>
</dbReference>
<organism evidence="3">
    <name type="scientific">Ditylum brightwellii</name>
    <dbReference type="NCBI Taxonomy" id="49249"/>
    <lineage>
        <taxon>Eukaryota</taxon>
        <taxon>Sar</taxon>
        <taxon>Stramenopiles</taxon>
        <taxon>Ochrophyta</taxon>
        <taxon>Bacillariophyta</taxon>
        <taxon>Mediophyceae</taxon>
        <taxon>Lithodesmiophycidae</taxon>
        <taxon>Lithodesmiales</taxon>
        <taxon>Lithodesmiaceae</taxon>
        <taxon>Ditylum</taxon>
    </lineage>
</organism>
<proteinExistence type="predicted"/>
<dbReference type="InterPro" id="IPR001611">
    <property type="entry name" value="Leu-rich_rpt"/>
</dbReference>
<evidence type="ECO:0000313" key="3">
    <source>
        <dbReference type="EMBL" id="CAE4615635.1"/>
    </source>
</evidence>
<accession>A0A7S4RJP5</accession>
<dbReference type="Gene3D" id="3.80.10.10">
    <property type="entry name" value="Ribonuclease Inhibitor"/>
    <property type="match status" value="2"/>
</dbReference>
<evidence type="ECO:0008006" key="4">
    <source>
        <dbReference type="Google" id="ProtNLM"/>
    </source>
</evidence>
<dbReference type="Pfam" id="PF13855">
    <property type="entry name" value="LRR_8"/>
    <property type="match status" value="1"/>
</dbReference>
<sequence>MPSSEPSVMPSSEPSFLPSLMPSAMPSQSPTFHKCFMSPEERRIRMIEILETVSDPVTLHTPNTPQNLALEWIIEQDTYCVCPQDFKFVQRYVLAVFYFSTGGGTWNECNAPSNYSDPTEIAHANTNCSILGDGYDVFNAVTFQGTDAWLTPSYECNWGGLACRNSTFCLDRIEFETDGLSGTLPFELQNLTELHYLIVEEGTTSGTIPSAFGTFPELIILDLNFNNLTGSIPEDIYNLPLLFQLDLNDNFLSGTISSAIGNLENLQFLQLEVNKFTGTIPETLGNIPNLIVLEVFGNELNGTMPDGICQNRNTQSGFIGRLTADCDPDDTPRVDCPVPECCTACPF</sequence>
<keyword evidence="1" id="KW-0433">Leucine-rich repeat</keyword>
<dbReference type="AlphaFoldDB" id="A0A7S4RJP5"/>
<evidence type="ECO:0000256" key="1">
    <source>
        <dbReference type="ARBA" id="ARBA00022614"/>
    </source>
</evidence>
<name>A0A7S4RJP5_9STRA</name>
<dbReference type="InterPro" id="IPR032675">
    <property type="entry name" value="LRR_dom_sf"/>
</dbReference>